<name>A0A090AIW5_9GAMM</name>
<dbReference type="OrthoDB" id="9792500at2"/>
<evidence type="ECO:0008006" key="3">
    <source>
        <dbReference type="Google" id="ProtNLM"/>
    </source>
</evidence>
<organism evidence="1 2">
    <name type="scientific">Thioploca ingrica</name>
    <dbReference type="NCBI Taxonomy" id="40754"/>
    <lineage>
        <taxon>Bacteria</taxon>
        <taxon>Pseudomonadati</taxon>
        <taxon>Pseudomonadota</taxon>
        <taxon>Gammaproteobacteria</taxon>
        <taxon>Thiotrichales</taxon>
        <taxon>Thiotrichaceae</taxon>
        <taxon>Thioploca</taxon>
    </lineage>
</organism>
<dbReference type="KEGG" id="tig:THII_1120"/>
<proteinExistence type="predicted"/>
<dbReference type="EMBL" id="AP014633">
    <property type="protein sequence ID" value="BAP55417.1"/>
    <property type="molecule type" value="Genomic_DNA"/>
</dbReference>
<accession>A0A090AIW5</accession>
<dbReference type="HOGENOM" id="CLU_2095775_0_0_6"/>
<evidence type="ECO:0000313" key="1">
    <source>
        <dbReference type="EMBL" id="BAP55417.1"/>
    </source>
</evidence>
<reference evidence="1" key="1">
    <citation type="journal article" date="2014" name="ISME J.">
        <title>Ecophysiology of Thioploca ingrica as revealed by the complete genome sequence supplemented with proteomic evidence.</title>
        <authorList>
            <person name="Kojima H."/>
            <person name="Ogura Y."/>
            <person name="Yamamoto N."/>
            <person name="Togashi T."/>
            <person name="Mori H."/>
            <person name="Watanabe T."/>
            <person name="Nemoto F."/>
            <person name="Kurokawa K."/>
            <person name="Hayashi T."/>
            <person name="Fukui M."/>
        </authorList>
    </citation>
    <scope>NUCLEOTIDE SEQUENCE [LARGE SCALE GENOMIC DNA]</scope>
</reference>
<dbReference type="STRING" id="40754.THII_1120"/>
<gene>
    <name evidence="1" type="ORF">THII_1120</name>
</gene>
<protein>
    <recommendedName>
        <fullName evidence="3">UspA domain-containing protein</fullName>
    </recommendedName>
</protein>
<evidence type="ECO:0000313" key="2">
    <source>
        <dbReference type="Proteomes" id="UP000031623"/>
    </source>
</evidence>
<dbReference type="Proteomes" id="UP000031623">
    <property type="component" value="Chromosome"/>
</dbReference>
<dbReference type="SUPFAM" id="SSF52402">
    <property type="entry name" value="Adenine nucleotide alpha hydrolases-like"/>
    <property type="match status" value="1"/>
</dbReference>
<dbReference type="AlphaFoldDB" id="A0A090AIW5"/>
<sequence>MRKVLLAVKENELPEYMLHYASNLCQRIEAGLDVLWIATNQPIPQILTNFLKNTRQIPCQLIQCSGEPAVEIQRYVYSDQHIVMIVMHSMETWQGSNPRFWEKLPCPVVVVNQVPK</sequence>
<keyword evidence="2" id="KW-1185">Reference proteome</keyword>